<reference evidence="2" key="2">
    <citation type="submission" date="2020-08" db="EMBL/GenBank/DDBJ databases">
        <authorList>
            <person name="Chen M."/>
            <person name="Teng W."/>
            <person name="Zhao L."/>
            <person name="Hu C."/>
            <person name="Zhou Y."/>
            <person name="Han B."/>
            <person name="Song L."/>
            <person name="Shu W."/>
        </authorList>
    </citation>
    <scope>NUCLEOTIDE SEQUENCE</scope>
    <source>
        <strain evidence="2">FACHB-1375</strain>
    </source>
</reference>
<feature type="compositionally biased region" description="Polar residues" evidence="1">
    <location>
        <begin position="30"/>
        <end position="43"/>
    </location>
</feature>
<keyword evidence="3" id="KW-1185">Reference proteome</keyword>
<dbReference type="EMBL" id="JACJPW010000055">
    <property type="protein sequence ID" value="MBD2183427.1"/>
    <property type="molecule type" value="Genomic_DNA"/>
</dbReference>
<dbReference type="AlphaFoldDB" id="A0A926ZIL8"/>
<evidence type="ECO:0000313" key="3">
    <source>
        <dbReference type="Proteomes" id="UP000641646"/>
    </source>
</evidence>
<reference evidence="2" key="1">
    <citation type="journal article" date="2015" name="ISME J.">
        <title>Draft Genome Sequence of Streptomyces incarnatus NRRL8089, which Produces the Nucleoside Antibiotic Sinefungin.</title>
        <authorList>
            <person name="Oshima K."/>
            <person name="Hattori M."/>
            <person name="Shimizu H."/>
            <person name="Fukuda K."/>
            <person name="Nemoto M."/>
            <person name="Inagaki K."/>
            <person name="Tamura T."/>
        </authorList>
    </citation>
    <scope>NUCLEOTIDE SEQUENCE</scope>
    <source>
        <strain evidence="2">FACHB-1375</strain>
    </source>
</reference>
<feature type="region of interest" description="Disordered" evidence="1">
    <location>
        <begin position="28"/>
        <end position="87"/>
    </location>
</feature>
<accession>A0A926ZIL8</accession>
<dbReference type="Pfam" id="PF06051">
    <property type="entry name" value="DUF928"/>
    <property type="match status" value="1"/>
</dbReference>
<name>A0A926ZIL8_9CYAN</name>
<comment type="caution">
    <text evidence="2">The sequence shown here is derived from an EMBL/GenBank/DDBJ whole genome shotgun (WGS) entry which is preliminary data.</text>
</comment>
<organism evidence="2 3">
    <name type="scientific">Aerosakkonema funiforme FACHB-1375</name>
    <dbReference type="NCBI Taxonomy" id="2949571"/>
    <lineage>
        <taxon>Bacteria</taxon>
        <taxon>Bacillati</taxon>
        <taxon>Cyanobacteriota</taxon>
        <taxon>Cyanophyceae</taxon>
        <taxon>Oscillatoriophycideae</taxon>
        <taxon>Aerosakkonematales</taxon>
        <taxon>Aerosakkonemataceae</taxon>
        <taxon>Aerosakkonema</taxon>
    </lineage>
</organism>
<evidence type="ECO:0000256" key="1">
    <source>
        <dbReference type="SAM" id="MobiDB-lite"/>
    </source>
</evidence>
<proteinExistence type="predicted"/>
<sequence>MVWQQSSRHFATLTLALTVELLTLTPLSTPAQSQGTSSSQNSWEVGETSAYDPPPNIGSPTRKESGATRNPETCSRREVRPNPPLTALIPKNTDLGVTVAERPTFFAYIPQTSAQTAKFVLQDEDDKQVYSTTFSITKVPGVVSFQLPDTAPKLQSGKTYQWTMAIVCPPKIDGSREEPGVYGKIWVTKLRSPIANELEKATPRDRFQLYRQYKIWHDALTTLAELRRANPNDAQLTAEWKQLLASAELSEFAEIPVFGQ</sequence>
<dbReference type="InterPro" id="IPR010328">
    <property type="entry name" value="DUF928"/>
</dbReference>
<dbReference type="Proteomes" id="UP000641646">
    <property type="component" value="Unassembled WGS sequence"/>
</dbReference>
<dbReference type="RefSeq" id="WP_190467728.1">
    <property type="nucleotide sequence ID" value="NZ_JACJPW010000055.1"/>
</dbReference>
<evidence type="ECO:0000313" key="2">
    <source>
        <dbReference type="EMBL" id="MBD2183427.1"/>
    </source>
</evidence>
<protein>
    <submittedName>
        <fullName evidence="2">DUF928 domain-containing protein</fullName>
    </submittedName>
</protein>
<gene>
    <name evidence="2" type="ORF">H6G03_20595</name>
</gene>